<keyword evidence="6" id="KW-1185">Reference proteome</keyword>
<keyword evidence="5" id="KW-0378">Hydrolase</keyword>
<dbReference type="SUPFAM" id="SSF51261">
    <property type="entry name" value="Duplicated hybrid motif"/>
    <property type="match status" value="1"/>
</dbReference>
<dbReference type="Gene3D" id="6.10.250.3150">
    <property type="match status" value="1"/>
</dbReference>
<dbReference type="PANTHER" id="PTHR21666:SF270">
    <property type="entry name" value="MUREIN HYDROLASE ACTIVATOR ENVC"/>
    <property type="match status" value="1"/>
</dbReference>
<dbReference type="Proteomes" id="UP000244240">
    <property type="component" value="Unassembled WGS sequence"/>
</dbReference>
<dbReference type="RefSeq" id="WP_108026183.1">
    <property type="nucleotide sequence ID" value="NZ_QBKR01000035.1"/>
</dbReference>
<organism evidence="5 6">
    <name type="scientific">Melghirimyces profundicolus</name>
    <dbReference type="NCBI Taxonomy" id="1242148"/>
    <lineage>
        <taxon>Bacteria</taxon>
        <taxon>Bacillati</taxon>
        <taxon>Bacillota</taxon>
        <taxon>Bacilli</taxon>
        <taxon>Bacillales</taxon>
        <taxon>Thermoactinomycetaceae</taxon>
        <taxon>Melghirimyces</taxon>
    </lineage>
</organism>
<evidence type="ECO:0000259" key="3">
    <source>
        <dbReference type="Pfam" id="PF01551"/>
    </source>
</evidence>
<dbReference type="Pfam" id="PF01551">
    <property type="entry name" value="Peptidase_M23"/>
    <property type="match status" value="1"/>
</dbReference>
<feature type="domain" description="Peptidoglycan hydrolase PcsB coiled-coil" evidence="4">
    <location>
        <begin position="94"/>
        <end position="164"/>
    </location>
</feature>
<accession>A0A2T6B461</accession>
<keyword evidence="2" id="KW-0175">Coiled coil</keyword>
<dbReference type="AlphaFoldDB" id="A0A2T6B461"/>
<reference evidence="5 6" key="1">
    <citation type="submission" date="2018-04" db="EMBL/GenBank/DDBJ databases">
        <title>Genomic Encyclopedia of Archaeal and Bacterial Type Strains, Phase II (KMG-II): from individual species to whole genera.</title>
        <authorList>
            <person name="Goeker M."/>
        </authorList>
    </citation>
    <scope>NUCLEOTIDE SEQUENCE [LARGE SCALE GENOMIC DNA]</scope>
    <source>
        <strain evidence="5 6">DSM 45787</strain>
    </source>
</reference>
<dbReference type="InterPro" id="IPR016047">
    <property type="entry name" value="M23ase_b-sheet_dom"/>
</dbReference>
<evidence type="ECO:0000256" key="2">
    <source>
        <dbReference type="SAM" id="Coils"/>
    </source>
</evidence>
<evidence type="ECO:0000259" key="4">
    <source>
        <dbReference type="Pfam" id="PF24568"/>
    </source>
</evidence>
<proteinExistence type="predicted"/>
<feature type="coiled-coil region" evidence="2">
    <location>
        <begin position="160"/>
        <end position="222"/>
    </location>
</feature>
<feature type="coiled-coil region" evidence="2">
    <location>
        <begin position="34"/>
        <end position="113"/>
    </location>
</feature>
<dbReference type="Pfam" id="PF24568">
    <property type="entry name" value="CC_PcsB"/>
    <property type="match status" value="1"/>
</dbReference>
<evidence type="ECO:0000256" key="1">
    <source>
        <dbReference type="ARBA" id="ARBA00022729"/>
    </source>
</evidence>
<gene>
    <name evidence="5" type="ORF">C8P63_13516</name>
</gene>
<sequence length="359" mass="40875">MKILGEGGWQRTAISLAAALGLAFSVWPAGLVHADKEDEVRQNIEDNKQKQEAKEKEIEEVKQEVDKLKKKLEPLEKELEKIKIKEDAAEEDLEKAKKELDKYDDQYKASVRSMYIHGGANQMESLLSADSFEQFLARFEFLRLIIKQDFSQVQKYYDAKERAEKARDKVLKTRKEKEKKMKEIEKDYDKMVDLLQKNRSALAQLEEKEMDYRKTLSQLNLENLRTGEFPFQGPLRKPVNGPVTSGYGYRGSEFHTGVDFSGDIGTPIYAAGNGRVVRAQTCGCGYGYYIMIYHGGGVYTLYAHSYSWQSKVSVGDVVKKGQLISAIGNNGRSTGPHLHLEVHVGRPGNYVNPRQYIPY</sequence>
<dbReference type="InterPro" id="IPR011055">
    <property type="entry name" value="Dup_hybrid_motif"/>
</dbReference>
<dbReference type="EMBL" id="QBKR01000035">
    <property type="protein sequence ID" value="PTX50867.1"/>
    <property type="molecule type" value="Genomic_DNA"/>
</dbReference>
<dbReference type="Gene3D" id="2.70.70.10">
    <property type="entry name" value="Glucose Permease (Domain IIA)"/>
    <property type="match status" value="1"/>
</dbReference>
<keyword evidence="1" id="KW-0732">Signal</keyword>
<name>A0A2T6B461_9BACL</name>
<evidence type="ECO:0000313" key="5">
    <source>
        <dbReference type="EMBL" id="PTX50867.1"/>
    </source>
</evidence>
<evidence type="ECO:0000313" key="6">
    <source>
        <dbReference type="Proteomes" id="UP000244240"/>
    </source>
</evidence>
<protein>
    <submittedName>
        <fullName evidence="5">Murein DD-endopeptidase MepM/ murein hydrolase activator NlpD</fullName>
    </submittedName>
</protein>
<dbReference type="GO" id="GO:0004222">
    <property type="term" value="F:metalloendopeptidase activity"/>
    <property type="evidence" value="ECO:0007669"/>
    <property type="project" value="TreeGrafter"/>
</dbReference>
<dbReference type="InterPro" id="IPR050570">
    <property type="entry name" value="Cell_wall_metabolism_enzyme"/>
</dbReference>
<feature type="domain" description="M23ase beta-sheet core" evidence="3">
    <location>
        <begin position="254"/>
        <end position="353"/>
    </location>
</feature>
<dbReference type="CDD" id="cd12797">
    <property type="entry name" value="M23_peptidase"/>
    <property type="match status" value="1"/>
</dbReference>
<dbReference type="OrthoDB" id="9805070at2"/>
<dbReference type="InterPro" id="IPR057309">
    <property type="entry name" value="PcsB_CC"/>
</dbReference>
<comment type="caution">
    <text evidence="5">The sequence shown here is derived from an EMBL/GenBank/DDBJ whole genome shotgun (WGS) entry which is preliminary data.</text>
</comment>
<dbReference type="PANTHER" id="PTHR21666">
    <property type="entry name" value="PEPTIDASE-RELATED"/>
    <property type="match status" value="1"/>
</dbReference>